<dbReference type="GO" id="GO:0005886">
    <property type="term" value="C:plasma membrane"/>
    <property type="evidence" value="ECO:0007669"/>
    <property type="project" value="UniProtKB-SubCell"/>
</dbReference>
<keyword evidence="3 9" id="KW-0997">Cell inner membrane</keyword>
<comment type="similarity">
    <text evidence="9">Belongs to the FtsQ/DivIB family. FtsQ subfamily.</text>
</comment>
<dbReference type="AlphaFoldDB" id="A0A7Y0LCI2"/>
<keyword evidence="8 9" id="KW-0131">Cell cycle</keyword>
<feature type="domain" description="POTRA" evidence="10">
    <location>
        <begin position="52"/>
        <end position="121"/>
    </location>
</feature>
<dbReference type="PROSITE" id="PS51779">
    <property type="entry name" value="POTRA"/>
    <property type="match status" value="1"/>
</dbReference>
<dbReference type="GO" id="GO:0090529">
    <property type="term" value="P:cell septum assembly"/>
    <property type="evidence" value="ECO:0007669"/>
    <property type="project" value="InterPro"/>
</dbReference>
<comment type="subunit">
    <text evidence="9">Part of a complex composed of FtsB, FtsL and FtsQ.</text>
</comment>
<keyword evidence="7 9" id="KW-0472">Membrane</keyword>
<evidence type="ECO:0000256" key="7">
    <source>
        <dbReference type="ARBA" id="ARBA00023136"/>
    </source>
</evidence>
<feature type="transmembrane region" description="Helical" evidence="9">
    <location>
        <begin position="20"/>
        <end position="40"/>
    </location>
</feature>
<dbReference type="PANTHER" id="PTHR35851:SF1">
    <property type="entry name" value="CELL DIVISION PROTEIN FTSQ"/>
    <property type="match status" value="1"/>
</dbReference>
<proteinExistence type="inferred from homology"/>
<reference evidence="11 12" key="1">
    <citation type="submission" date="2020-04" db="EMBL/GenBank/DDBJ databases">
        <title>Thalassotalea sp. M1531, isolated from the surface of marine red alga.</title>
        <authorList>
            <person name="Pang L."/>
            <person name="Lu D.-C."/>
        </authorList>
    </citation>
    <scope>NUCLEOTIDE SEQUENCE [LARGE SCALE GENOMIC DNA]</scope>
    <source>
        <strain evidence="11 12">M1531</strain>
    </source>
</reference>
<comment type="subcellular location">
    <subcellularLocation>
        <location evidence="9">Cell inner membrane</location>
        <topology evidence="9">Single-pass type II membrane protein</topology>
    </subcellularLocation>
    <subcellularLocation>
        <location evidence="1">Membrane</location>
    </subcellularLocation>
    <text evidence="9">Localizes to the division septum.</text>
</comment>
<name>A0A7Y0LCI2_9GAMM</name>
<dbReference type="HAMAP" id="MF_00911">
    <property type="entry name" value="FtsQ_subfam"/>
    <property type="match status" value="1"/>
</dbReference>
<dbReference type="Pfam" id="PF08478">
    <property type="entry name" value="POTRA_1"/>
    <property type="match status" value="1"/>
</dbReference>
<comment type="caution">
    <text evidence="11">The sequence shown here is derived from an EMBL/GenBank/DDBJ whole genome shotgun (WGS) entry which is preliminary data.</text>
</comment>
<evidence type="ECO:0000256" key="4">
    <source>
        <dbReference type="ARBA" id="ARBA00022618"/>
    </source>
</evidence>
<keyword evidence="2 9" id="KW-1003">Cell membrane</keyword>
<evidence type="ECO:0000259" key="10">
    <source>
        <dbReference type="PROSITE" id="PS51779"/>
    </source>
</evidence>
<dbReference type="InterPro" id="IPR034746">
    <property type="entry name" value="POTRA"/>
</dbReference>
<evidence type="ECO:0000256" key="8">
    <source>
        <dbReference type="ARBA" id="ARBA00023306"/>
    </source>
</evidence>
<keyword evidence="12" id="KW-1185">Reference proteome</keyword>
<comment type="function">
    <text evidence="9">Essential cell division protein. May link together the upstream cell division proteins, which are predominantly cytoplasmic, with the downstream cell division proteins, which are predominantly periplasmic. May control correct divisome assembly.</text>
</comment>
<dbReference type="GO" id="GO:0032153">
    <property type="term" value="C:cell division site"/>
    <property type="evidence" value="ECO:0007669"/>
    <property type="project" value="UniProtKB-UniRule"/>
</dbReference>
<dbReference type="PANTHER" id="PTHR35851">
    <property type="entry name" value="CELL DIVISION PROTEIN FTSQ"/>
    <property type="match status" value="1"/>
</dbReference>
<evidence type="ECO:0000313" key="12">
    <source>
        <dbReference type="Proteomes" id="UP000568664"/>
    </source>
</evidence>
<dbReference type="RefSeq" id="WP_169075371.1">
    <property type="nucleotide sequence ID" value="NZ_JABBXH010000003.1"/>
</dbReference>
<organism evidence="11 12">
    <name type="scientific">Thalassotalea algicola</name>
    <dbReference type="NCBI Taxonomy" id="2716224"/>
    <lineage>
        <taxon>Bacteria</taxon>
        <taxon>Pseudomonadati</taxon>
        <taxon>Pseudomonadota</taxon>
        <taxon>Gammaproteobacteria</taxon>
        <taxon>Alteromonadales</taxon>
        <taxon>Colwelliaceae</taxon>
        <taxon>Thalassotalea</taxon>
    </lineage>
</organism>
<keyword evidence="6 9" id="KW-1133">Transmembrane helix</keyword>
<dbReference type="InterPro" id="IPR026579">
    <property type="entry name" value="FtsQ"/>
</dbReference>
<dbReference type="InterPro" id="IPR005548">
    <property type="entry name" value="Cell_div_FtsQ/DivIB_C"/>
</dbReference>
<evidence type="ECO:0000256" key="2">
    <source>
        <dbReference type="ARBA" id="ARBA00022475"/>
    </source>
</evidence>
<protein>
    <recommendedName>
        <fullName evidence="9">Cell division protein FtsQ</fullName>
    </recommendedName>
</protein>
<dbReference type="EMBL" id="JABBXH010000003">
    <property type="protein sequence ID" value="NMP32049.1"/>
    <property type="molecule type" value="Genomic_DNA"/>
</dbReference>
<dbReference type="Proteomes" id="UP000568664">
    <property type="component" value="Unassembled WGS sequence"/>
</dbReference>
<evidence type="ECO:0000256" key="9">
    <source>
        <dbReference type="HAMAP-Rule" id="MF_00911"/>
    </source>
</evidence>
<dbReference type="InterPro" id="IPR045335">
    <property type="entry name" value="FtsQ_C_sf"/>
</dbReference>
<evidence type="ECO:0000256" key="6">
    <source>
        <dbReference type="ARBA" id="ARBA00022989"/>
    </source>
</evidence>
<keyword evidence="5 9" id="KW-0812">Transmembrane</keyword>
<evidence type="ECO:0000256" key="5">
    <source>
        <dbReference type="ARBA" id="ARBA00022692"/>
    </source>
</evidence>
<accession>A0A7Y0LCI2</accession>
<evidence type="ECO:0000256" key="3">
    <source>
        <dbReference type="ARBA" id="ARBA00022519"/>
    </source>
</evidence>
<evidence type="ECO:0000256" key="1">
    <source>
        <dbReference type="ARBA" id="ARBA00004370"/>
    </source>
</evidence>
<dbReference type="Gene3D" id="3.40.50.11690">
    <property type="entry name" value="Cell division protein FtsQ/DivIB"/>
    <property type="match status" value="1"/>
</dbReference>
<dbReference type="Pfam" id="PF03799">
    <property type="entry name" value="FtsQ_DivIB_C"/>
    <property type="match status" value="1"/>
</dbReference>
<dbReference type="Gene3D" id="3.10.20.310">
    <property type="entry name" value="membrane protein fhac"/>
    <property type="match status" value="1"/>
</dbReference>
<keyword evidence="4 9" id="KW-0132">Cell division</keyword>
<gene>
    <name evidence="9" type="primary">ftsQ</name>
    <name evidence="11" type="ORF">HII17_10760</name>
</gene>
<dbReference type="GO" id="GO:0043093">
    <property type="term" value="P:FtsZ-dependent cytokinesis"/>
    <property type="evidence" value="ECO:0007669"/>
    <property type="project" value="UniProtKB-UniRule"/>
</dbReference>
<evidence type="ECO:0000313" key="11">
    <source>
        <dbReference type="EMBL" id="NMP32049.1"/>
    </source>
</evidence>
<sequence length="258" mass="29882">MTSAAVTKKEQPDLTKVHWSFWAGLVFFFLVVIAMLSVFWNVSKRVSSAETAPVTSVVISGEMPYTQEQDIYSVIEPLNIGNFFKVDVNQVQHQVKQLPWVYSVSVRKQWPNELKIYVVDQAPIARWNGDFFINQYGTAFQASAERVSEPMPEFFGPEGSELVALDNFKSLNKLLEYRRLAIEELVLSERFSWQLTLSDGVQINLGREERVERVQRFMDIYPQIKQYQKENEVIDYIDLRYDTGVAVGWKPAPEKQRV</sequence>
<dbReference type="InterPro" id="IPR013685">
    <property type="entry name" value="POTRA_FtsQ_type"/>
</dbReference>